<dbReference type="EnsemblPlants" id="PGSC0003DMT400085719">
    <property type="protein sequence ID" value="PGSC0003DMT400085719"/>
    <property type="gene ID" value="PGSC0003DMG400035290"/>
</dbReference>
<proteinExistence type="predicted"/>
<protein>
    <submittedName>
        <fullName evidence="2">Integrase core domain containing protein</fullName>
    </submittedName>
</protein>
<reference evidence="2" key="2">
    <citation type="submission" date="2015-06" db="UniProtKB">
        <authorList>
            <consortium name="EnsemblPlants"/>
        </authorList>
    </citation>
    <scope>IDENTIFICATION</scope>
    <source>
        <strain evidence="2">DM1-3 516 R44</strain>
    </source>
</reference>
<accession>M1DA48</accession>
<name>M1DA48_SOLTU</name>
<feature type="region of interest" description="Disordered" evidence="1">
    <location>
        <begin position="88"/>
        <end position="111"/>
    </location>
</feature>
<organism evidence="2 3">
    <name type="scientific">Solanum tuberosum</name>
    <name type="common">Potato</name>
    <dbReference type="NCBI Taxonomy" id="4113"/>
    <lineage>
        <taxon>Eukaryota</taxon>
        <taxon>Viridiplantae</taxon>
        <taxon>Streptophyta</taxon>
        <taxon>Embryophyta</taxon>
        <taxon>Tracheophyta</taxon>
        <taxon>Spermatophyta</taxon>
        <taxon>Magnoliopsida</taxon>
        <taxon>eudicotyledons</taxon>
        <taxon>Gunneridae</taxon>
        <taxon>Pentapetalae</taxon>
        <taxon>asterids</taxon>
        <taxon>lamiids</taxon>
        <taxon>Solanales</taxon>
        <taxon>Solanaceae</taxon>
        <taxon>Solanoideae</taxon>
        <taxon>Solaneae</taxon>
        <taxon>Solanum</taxon>
    </lineage>
</organism>
<dbReference type="Proteomes" id="UP000011115">
    <property type="component" value="Unassembled WGS sequence"/>
</dbReference>
<dbReference type="Gramene" id="PGSC0003DMT400085719">
    <property type="protein sequence ID" value="PGSC0003DMT400085719"/>
    <property type="gene ID" value="PGSC0003DMG400035290"/>
</dbReference>
<evidence type="ECO:0000256" key="1">
    <source>
        <dbReference type="SAM" id="MobiDB-lite"/>
    </source>
</evidence>
<reference evidence="3" key="1">
    <citation type="journal article" date="2011" name="Nature">
        <title>Genome sequence and analysis of the tuber crop potato.</title>
        <authorList>
            <consortium name="The Potato Genome Sequencing Consortium"/>
        </authorList>
    </citation>
    <scope>NUCLEOTIDE SEQUENCE [LARGE SCALE GENOMIC DNA]</scope>
    <source>
        <strain evidence="3">cv. DM1-3 516 R44</strain>
    </source>
</reference>
<keyword evidence="3" id="KW-1185">Reference proteome</keyword>
<dbReference type="AlphaFoldDB" id="M1DA48"/>
<dbReference type="InParanoid" id="M1DA48"/>
<evidence type="ECO:0000313" key="3">
    <source>
        <dbReference type="Proteomes" id="UP000011115"/>
    </source>
</evidence>
<sequence length="111" mass="12730">MLRQLSVSIPLVEALEQMPGYAKFMKDLVTKKRAAFDEEEMGTTIEERLAVETLAAVLMNFEADFWTDYMETMNVLQGMRTHSYAPKKLDLDMKNRPSPPVKPSIEELDES</sequence>
<evidence type="ECO:0000313" key="2">
    <source>
        <dbReference type="EnsemblPlants" id="PGSC0003DMT400085719"/>
    </source>
</evidence>
<dbReference type="PaxDb" id="4113-PGSC0003DMT400085719"/>
<dbReference type="HOGENOM" id="CLU_2257045_0_0_1"/>